<comment type="caution">
    <text evidence="2">The sequence shown here is derived from an EMBL/GenBank/DDBJ whole genome shotgun (WGS) entry which is preliminary data.</text>
</comment>
<reference evidence="2" key="1">
    <citation type="submission" date="2020-07" db="EMBL/GenBank/DDBJ databases">
        <title>Clinical and genomic characterization of carbapenemase-producing Enterobacterales causing secondary infections during the COVID-19 crisis at a New York City hospital.</title>
        <authorList>
            <person name="Gomez-Simmonds A."/>
            <person name="Annavajhala M.K."/>
            <person name="Uhlemann A.-C."/>
        </authorList>
    </citation>
    <scope>NUCLEOTIDE SEQUENCE</scope>
    <source>
        <strain evidence="2">NK1593</strain>
    </source>
</reference>
<organism evidence="2 3">
    <name type="scientific">Klebsiella pneumoniae</name>
    <dbReference type="NCBI Taxonomy" id="573"/>
    <lineage>
        <taxon>Bacteria</taxon>
        <taxon>Pseudomonadati</taxon>
        <taxon>Pseudomonadota</taxon>
        <taxon>Gammaproteobacteria</taxon>
        <taxon>Enterobacterales</taxon>
        <taxon>Enterobacteriaceae</taxon>
        <taxon>Klebsiella/Raoultella group</taxon>
        <taxon>Klebsiella</taxon>
        <taxon>Klebsiella pneumoniae complex</taxon>
    </lineage>
</organism>
<feature type="region of interest" description="Disordered" evidence="1">
    <location>
        <begin position="1"/>
        <end position="21"/>
    </location>
</feature>
<evidence type="ECO:0000313" key="3">
    <source>
        <dbReference type="Proteomes" id="UP000657739"/>
    </source>
</evidence>
<accession>A0A927HN99</accession>
<sequence>MSPETAAGWAASAEGAGVHDGAKTSPCLTTVQLPPGAGGCFGDFCTTRRRG</sequence>
<name>A0A927HN99_KLEPN</name>
<evidence type="ECO:0000256" key="1">
    <source>
        <dbReference type="SAM" id="MobiDB-lite"/>
    </source>
</evidence>
<feature type="compositionally biased region" description="Low complexity" evidence="1">
    <location>
        <begin position="1"/>
        <end position="16"/>
    </location>
</feature>
<protein>
    <submittedName>
        <fullName evidence="2">Uncharacterized protein</fullName>
    </submittedName>
</protein>
<gene>
    <name evidence="2" type="ORF">IE987_19370</name>
</gene>
<proteinExistence type="predicted"/>
<evidence type="ECO:0000313" key="2">
    <source>
        <dbReference type="EMBL" id="MBD3708376.1"/>
    </source>
</evidence>
<dbReference type="AlphaFoldDB" id="A0A927HN99"/>
<dbReference type="Proteomes" id="UP000657739">
    <property type="component" value="Unassembled WGS sequence"/>
</dbReference>
<dbReference type="EMBL" id="JACXTE010000001">
    <property type="protein sequence ID" value="MBD3708376.1"/>
    <property type="molecule type" value="Genomic_DNA"/>
</dbReference>